<accession>A0A6A3HXL8</accession>
<dbReference type="Proteomes" id="UP000460718">
    <property type="component" value="Unassembled WGS sequence"/>
</dbReference>
<sequence length="114" mass="12120">MVQVIVRCFSHCDSAITTIVSATTSVISARVASVIPAGLTSVISAGFPSPRVVASTSVSSSVGDHAITLLLPLLAEYLLVDDLFHPLDVGELKWIQQIHHFVVAAIEEELLDVI</sequence>
<gene>
    <name evidence="1" type="ORF">PF011_g25602</name>
</gene>
<organism evidence="1 2">
    <name type="scientific">Phytophthora fragariae</name>
    <dbReference type="NCBI Taxonomy" id="53985"/>
    <lineage>
        <taxon>Eukaryota</taxon>
        <taxon>Sar</taxon>
        <taxon>Stramenopiles</taxon>
        <taxon>Oomycota</taxon>
        <taxon>Peronosporomycetes</taxon>
        <taxon>Peronosporales</taxon>
        <taxon>Peronosporaceae</taxon>
        <taxon>Phytophthora</taxon>
    </lineage>
</organism>
<dbReference type="EMBL" id="QXFW01003172">
    <property type="protein sequence ID" value="KAE8972538.1"/>
    <property type="molecule type" value="Genomic_DNA"/>
</dbReference>
<comment type="caution">
    <text evidence="1">The sequence shown here is derived from an EMBL/GenBank/DDBJ whole genome shotgun (WGS) entry which is preliminary data.</text>
</comment>
<evidence type="ECO:0000313" key="1">
    <source>
        <dbReference type="EMBL" id="KAE8972538.1"/>
    </source>
</evidence>
<name>A0A6A3HXL8_9STRA</name>
<reference evidence="1 2" key="1">
    <citation type="submission" date="2018-09" db="EMBL/GenBank/DDBJ databases">
        <title>Genomic investigation of the strawberry pathogen Phytophthora fragariae indicates pathogenicity is determined by transcriptional variation in three key races.</title>
        <authorList>
            <person name="Adams T.M."/>
            <person name="Armitage A.D."/>
            <person name="Sobczyk M.K."/>
            <person name="Bates H.J."/>
            <person name="Dunwell J.M."/>
            <person name="Nellist C.F."/>
            <person name="Harrison R.J."/>
        </authorList>
    </citation>
    <scope>NUCLEOTIDE SEQUENCE [LARGE SCALE GENOMIC DNA]</scope>
    <source>
        <strain evidence="1 2">SCRP245</strain>
    </source>
</reference>
<evidence type="ECO:0000313" key="2">
    <source>
        <dbReference type="Proteomes" id="UP000460718"/>
    </source>
</evidence>
<proteinExistence type="predicted"/>
<dbReference type="AlphaFoldDB" id="A0A6A3HXL8"/>
<protein>
    <submittedName>
        <fullName evidence="1">Uncharacterized protein</fullName>
    </submittedName>
</protein>